<organism evidence="1 2">
    <name type="scientific">Rufibacter hautae</name>
    <dbReference type="NCBI Taxonomy" id="2595005"/>
    <lineage>
        <taxon>Bacteria</taxon>
        <taxon>Pseudomonadati</taxon>
        <taxon>Bacteroidota</taxon>
        <taxon>Cytophagia</taxon>
        <taxon>Cytophagales</taxon>
        <taxon>Hymenobacteraceae</taxon>
        <taxon>Rufibacter</taxon>
    </lineage>
</organism>
<dbReference type="OrthoDB" id="894338at2"/>
<dbReference type="RefSeq" id="WP_149093166.1">
    <property type="nucleotide sequence ID" value="NZ_VKKY01000004.1"/>
</dbReference>
<proteinExistence type="predicted"/>
<evidence type="ECO:0000313" key="2">
    <source>
        <dbReference type="Proteomes" id="UP000324133"/>
    </source>
</evidence>
<comment type="caution">
    <text evidence="1">The sequence shown here is derived from an EMBL/GenBank/DDBJ whole genome shotgun (WGS) entry which is preliminary data.</text>
</comment>
<evidence type="ECO:0000313" key="1">
    <source>
        <dbReference type="EMBL" id="KAA3435956.1"/>
    </source>
</evidence>
<dbReference type="AlphaFoldDB" id="A0A5B6T761"/>
<dbReference type="EMBL" id="VKKY01000004">
    <property type="protein sequence ID" value="KAA3435956.1"/>
    <property type="molecule type" value="Genomic_DNA"/>
</dbReference>
<sequence>MKALQKLIHISLIAAILLASFGFRVNISHCSGKEDSSISLFSSPTCCCGKAAKTPMKSCNDMSCVMQRGVATQTNFNSATQQVAKIVKEPVLSPNFTETIRPAILEAEPHFTLPPPFSGRFIGILNQTFII</sequence>
<protein>
    <submittedName>
        <fullName evidence="1">Uncharacterized protein</fullName>
    </submittedName>
</protein>
<reference evidence="1 2" key="1">
    <citation type="submission" date="2019-07" db="EMBL/GenBank/DDBJ databases">
        <title>Rufibacter sp. nov., isolated from lake sediment.</title>
        <authorList>
            <person name="Qu J.-H."/>
        </authorList>
    </citation>
    <scope>NUCLEOTIDE SEQUENCE [LARGE SCALE GENOMIC DNA]</scope>
    <source>
        <strain evidence="1 2">NBS58-1</strain>
    </source>
</reference>
<dbReference type="InterPro" id="IPR058512">
    <property type="entry name" value="DUF8199"/>
</dbReference>
<dbReference type="Proteomes" id="UP000324133">
    <property type="component" value="Unassembled WGS sequence"/>
</dbReference>
<name>A0A5B6T761_9BACT</name>
<gene>
    <name evidence="1" type="ORF">FOA19_22675</name>
</gene>
<keyword evidence="2" id="KW-1185">Reference proteome</keyword>
<accession>A0A5B6T761</accession>
<dbReference type="Pfam" id="PF26622">
    <property type="entry name" value="DUF8199"/>
    <property type="match status" value="1"/>
</dbReference>